<dbReference type="SUPFAM" id="SSF89796">
    <property type="entry name" value="CoA-transferase family III (CaiB/BaiF)"/>
    <property type="match status" value="1"/>
</dbReference>
<organism evidence="2 3">
    <name type="scientific">Kordiimonas pumila</name>
    <dbReference type="NCBI Taxonomy" id="2161677"/>
    <lineage>
        <taxon>Bacteria</taxon>
        <taxon>Pseudomonadati</taxon>
        <taxon>Pseudomonadota</taxon>
        <taxon>Alphaproteobacteria</taxon>
        <taxon>Kordiimonadales</taxon>
        <taxon>Kordiimonadaceae</taxon>
        <taxon>Kordiimonas</taxon>
    </lineage>
</organism>
<dbReference type="Pfam" id="PF02515">
    <property type="entry name" value="CoA_transf_3"/>
    <property type="match status" value="1"/>
</dbReference>
<dbReference type="Proteomes" id="UP001595444">
    <property type="component" value="Unassembled WGS sequence"/>
</dbReference>
<dbReference type="InterPro" id="IPR050483">
    <property type="entry name" value="CoA-transferase_III_domain"/>
</dbReference>
<evidence type="ECO:0000313" key="2">
    <source>
        <dbReference type="EMBL" id="MFC3051925.1"/>
    </source>
</evidence>
<keyword evidence="1 2" id="KW-0808">Transferase</keyword>
<dbReference type="RefSeq" id="WP_194215343.1">
    <property type="nucleotide sequence ID" value="NZ_CP061205.1"/>
</dbReference>
<gene>
    <name evidence="2" type="ORF">ACFOKA_08410</name>
</gene>
<dbReference type="InterPro" id="IPR003673">
    <property type="entry name" value="CoA-Trfase_fam_III"/>
</dbReference>
<keyword evidence="3" id="KW-1185">Reference proteome</keyword>
<dbReference type="InterPro" id="IPR023606">
    <property type="entry name" value="CoA-Trfase_III_dom_1_sf"/>
</dbReference>
<dbReference type="Gene3D" id="3.30.1540.10">
    <property type="entry name" value="formyl-coa transferase, domain 3"/>
    <property type="match status" value="1"/>
</dbReference>
<dbReference type="PANTHER" id="PTHR48207:SF4">
    <property type="entry name" value="BLL6097 PROTEIN"/>
    <property type="match status" value="1"/>
</dbReference>
<evidence type="ECO:0000256" key="1">
    <source>
        <dbReference type="ARBA" id="ARBA00022679"/>
    </source>
</evidence>
<reference evidence="3" key="1">
    <citation type="journal article" date="2019" name="Int. J. Syst. Evol. Microbiol.">
        <title>The Global Catalogue of Microorganisms (GCM) 10K type strain sequencing project: providing services to taxonomists for standard genome sequencing and annotation.</title>
        <authorList>
            <consortium name="The Broad Institute Genomics Platform"/>
            <consortium name="The Broad Institute Genome Sequencing Center for Infectious Disease"/>
            <person name="Wu L."/>
            <person name="Ma J."/>
        </authorList>
    </citation>
    <scope>NUCLEOTIDE SEQUENCE [LARGE SCALE GENOMIC DNA]</scope>
    <source>
        <strain evidence="3">KCTC 62164</strain>
    </source>
</reference>
<accession>A0ABV7D4U4</accession>
<dbReference type="InterPro" id="IPR044855">
    <property type="entry name" value="CoA-Trfase_III_dom3_sf"/>
</dbReference>
<comment type="caution">
    <text evidence="2">The sequence shown here is derived from an EMBL/GenBank/DDBJ whole genome shotgun (WGS) entry which is preliminary data.</text>
</comment>
<dbReference type="EMBL" id="JBHRSL010000006">
    <property type="protein sequence ID" value="MFC3051925.1"/>
    <property type="molecule type" value="Genomic_DNA"/>
</dbReference>
<protein>
    <submittedName>
        <fullName evidence="2">CaiB/BaiF CoA transferase family protein</fullName>
    </submittedName>
</protein>
<dbReference type="Gene3D" id="3.40.50.10540">
    <property type="entry name" value="Crotonobetainyl-coa:carnitine coa-transferase, domain 1"/>
    <property type="match status" value="1"/>
</dbReference>
<dbReference type="PANTHER" id="PTHR48207">
    <property type="entry name" value="SUCCINATE--HYDROXYMETHYLGLUTARATE COA-TRANSFERASE"/>
    <property type="match status" value="1"/>
</dbReference>
<dbReference type="GO" id="GO:0016740">
    <property type="term" value="F:transferase activity"/>
    <property type="evidence" value="ECO:0007669"/>
    <property type="project" value="UniProtKB-KW"/>
</dbReference>
<proteinExistence type="predicted"/>
<name>A0ABV7D4U4_9PROT</name>
<sequence length="398" mass="42964">MFNILNGVKVIDLTTIVLGPYATQFLGDFGADVIKVEAPSGDLFRSVRPGQSENMGAPFLNCNRNKRSIILDLTKPEGLEALHRLISTADVFVHNMRSKSAKKLGLSYSDLKKIKKDIIYCNACGYGAGGAYENDPAYDDTVQAASGLAYLNADATGAPKYLPTVLCDKVAGLHLAIAILAGVAARARSGRGIAIETPMFESMAAFLMVEHLSGETFSPANGPVGYTRLMSAFRKPFATKDGYISIIPYNGAHWKKFLKLIKRDDLLEDERVNDPALRSRSLDMLYAVVAEATHIHTTGEWLTLLHSADIPCAKVNRLDDLLTDEHLSDVGLFEFVDHPTEGKIRNIRSAFKMDGAESLPDKLAPNLGGNSAEILSEAGFNDAEVARIAGSGGVIMSG</sequence>
<evidence type="ECO:0000313" key="3">
    <source>
        <dbReference type="Proteomes" id="UP001595444"/>
    </source>
</evidence>